<dbReference type="VEuPathDB" id="TriTrypDB:BSAL_10085"/>
<feature type="region of interest" description="Disordered" evidence="1">
    <location>
        <begin position="764"/>
        <end position="791"/>
    </location>
</feature>
<feature type="transmembrane region" description="Helical" evidence="2">
    <location>
        <begin position="677"/>
        <end position="698"/>
    </location>
</feature>
<feature type="transmembrane region" description="Helical" evidence="2">
    <location>
        <begin position="595"/>
        <end position="617"/>
    </location>
</feature>
<feature type="transmembrane region" description="Helical" evidence="2">
    <location>
        <begin position="473"/>
        <end position="494"/>
    </location>
</feature>
<organism evidence="3 4">
    <name type="scientific">Bodo saltans</name>
    <name type="common">Flagellated protozoan</name>
    <dbReference type="NCBI Taxonomy" id="75058"/>
    <lineage>
        <taxon>Eukaryota</taxon>
        <taxon>Discoba</taxon>
        <taxon>Euglenozoa</taxon>
        <taxon>Kinetoplastea</taxon>
        <taxon>Metakinetoplastina</taxon>
        <taxon>Eubodonida</taxon>
        <taxon>Bodonidae</taxon>
        <taxon>Bodo</taxon>
    </lineage>
</organism>
<reference evidence="4" key="1">
    <citation type="submission" date="2015-09" db="EMBL/GenBank/DDBJ databases">
        <authorList>
            <consortium name="Pathogen Informatics"/>
        </authorList>
    </citation>
    <scope>NUCLEOTIDE SEQUENCE [LARGE SCALE GENOMIC DNA]</scope>
    <source>
        <strain evidence="4">Lake Konstanz</strain>
    </source>
</reference>
<keyword evidence="4" id="KW-1185">Reference proteome</keyword>
<name>A0A0S4JEN3_BODSA</name>
<dbReference type="EMBL" id="CYKH01001518">
    <property type="protein sequence ID" value="CUG87440.1"/>
    <property type="molecule type" value="Genomic_DNA"/>
</dbReference>
<dbReference type="AlphaFoldDB" id="A0A0S4JEN3"/>
<feature type="transmembrane region" description="Helical" evidence="2">
    <location>
        <begin position="401"/>
        <end position="420"/>
    </location>
</feature>
<feature type="compositionally biased region" description="Low complexity" evidence="1">
    <location>
        <begin position="782"/>
        <end position="791"/>
    </location>
</feature>
<feature type="transmembrane region" description="Helical" evidence="2">
    <location>
        <begin position="653"/>
        <end position="671"/>
    </location>
</feature>
<gene>
    <name evidence="3" type="ORF">BSAL_10085</name>
</gene>
<feature type="transmembrane region" description="Helical" evidence="2">
    <location>
        <begin position="441"/>
        <end position="461"/>
    </location>
</feature>
<keyword evidence="2" id="KW-1133">Transmembrane helix</keyword>
<protein>
    <submittedName>
        <fullName evidence="3">Transmembrane protein, putative</fullName>
    </submittedName>
</protein>
<feature type="transmembrane region" description="Helical" evidence="2">
    <location>
        <begin position="623"/>
        <end position="646"/>
    </location>
</feature>
<accession>A0A0S4JEN3</accession>
<sequence length="791" mass="82892">MIRGALVNAVPPNISLCTTANNAAYSPSPLLLQVFVSLGPLMFNSTALLLDTLSIVGPGVPAVSAFRVFIASGTTIDFGATCGLLQTKMTVIDVFTDSNKNMSMSGVSGLGGRPSMNLNVSLAITLGLALTGSTNNSSSMWSFSVFHDILSTISSSTISTEGLQSLRPSTNRLTAAFRMTGSTSVNMILRLVDVHATSLEDSIGVVGSAPHVLLLEHGVVEDNTTLIVMNSRATGFGRMIAASVGYSSSATTLQSSSALGPASRVHIQCLEWDGSATVPLGVLGVVRGQAIFMTCLPSVSASLDATRSLEGVVGAFVPAPTVLETPVALAALVATAGLSIVQSASVSSPLSRSLAILRIAQCSGVEALEGPLGVDAHPTRISIGEDVGGSQRGSLIMNFCVLWGGLALLSTGEALFLGWYRDNALWTVREALSHLQLPGAWSMFVMPLLSPVVSSAVQLISGTAQGALSGGDAVGGVVALVIVALITAAVMYWLRPSFFHSVVEGRVGNSAWYHQGCMIQTARRRVLQAANIQDGAKELVLFMGAPLGAWRARRIAQAASSNLNNVHHDLHAQRRDLLCRHLRPLYGDTMAGRHWWLVVDLTSGIVIGVLGGIMPSTTPACDALLWVAAVVLSCVAVASIALGPIFTSRIDCFVYQVCAAGGAIIAIGAAAGASDDVLSALTIAMLPISLIGMIVGALKWLWSVGQRFPLGAMDLGLPSIPQSGDPWGQWFSQATPNREQNLNMLVKLACRHASWRNSRSRHHFSANAAITPTSPKPRKSRSASPKSFTWE</sequence>
<evidence type="ECO:0000256" key="2">
    <source>
        <dbReference type="SAM" id="Phobius"/>
    </source>
</evidence>
<keyword evidence="2" id="KW-0472">Membrane</keyword>
<keyword evidence="2 3" id="KW-0812">Transmembrane</keyword>
<proteinExistence type="predicted"/>
<dbReference type="Proteomes" id="UP000051952">
    <property type="component" value="Unassembled WGS sequence"/>
</dbReference>
<evidence type="ECO:0000313" key="4">
    <source>
        <dbReference type="Proteomes" id="UP000051952"/>
    </source>
</evidence>
<evidence type="ECO:0000313" key="3">
    <source>
        <dbReference type="EMBL" id="CUG87440.1"/>
    </source>
</evidence>
<evidence type="ECO:0000256" key="1">
    <source>
        <dbReference type="SAM" id="MobiDB-lite"/>
    </source>
</evidence>